<dbReference type="AlphaFoldDB" id="A0A8H6DRA8"/>
<dbReference type="PANTHER" id="PTHR43539">
    <property type="entry name" value="FLAVIN-BINDING MONOOXYGENASE-LIKE PROTEIN (AFU_ORTHOLOGUE AFUA_4G09220)"/>
    <property type="match status" value="1"/>
</dbReference>
<sequence length="632" mass="70096">MGVGDASIPSSERPEFGSVNLPLGVFPASSTSQSIDAAKVADEVVARFNDAISKNDYAAVSGLFCKENSYWRDHLALSWELRTVKGNSGIKAYLDSSKMQLTKLQISKNSEFRAPKFGAIDLLGEVKGVNFFVNFETSIGRGEGVMNLAEDNGQWRIFTLYTLLQELKGHEEPLNHRRTKGVKHGGDPNRKTWKEMRDAEREGIDPTVLILGAGQGGLTVAARLKMLDVPALMIDQNERVGDNWRKRYRQLVLHDPVWYDHLPYVPFPAHWPVFTPKDKLAEFFEAYVNLLELNVWTSTTIKSTSWDEGKKQWTVTVERRKLDGSTETRTLHPRHIVQATGHSGEKNFPKIKGMENFKGDHLCHSSEHPGANPDSKGKKAIVVGSCNSGHDIAQDFFEKGYDVTMVQRSTTCVVTSTSITDIANKGIYDQDSPPVDDADLTFWSMPSALLKLIQTKVTAVSAQADKEILDGLRKAGFGLDKGPMDSGLLMKYFQRGGGYYIDVGASQLIIDGKIKIKQGQEISQILPNGMEFADGDKLEADEIVFATGYQNMRTQARKIFGDEVADRVNDVWGFNDEGEFRTMWQKSGHPGLWFMGGNLALSRYYSRILALQIKGIEEGIAGASGSVAKANL</sequence>
<gene>
    <name evidence="3" type="ORF">GGP41_001201</name>
</gene>
<evidence type="ECO:0000313" key="3">
    <source>
        <dbReference type="EMBL" id="KAF5845132.1"/>
    </source>
</evidence>
<dbReference type="Gene3D" id="3.50.50.60">
    <property type="entry name" value="FAD/NAD(P)-binding domain"/>
    <property type="match status" value="1"/>
</dbReference>
<dbReference type="InterPro" id="IPR023753">
    <property type="entry name" value="FAD/NAD-binding_dom"/>
</dbReference>
<evidence type="ECO:0000259" key="2">
    <source>
        <dbReference type="Pfam" id="PF07992"/>
    </source>
</evidence>
<reference evidence="3" key="1">
    <citation type="submission" date="2019-11" db="EMBL/GenBank/DDBJ databases">
        <title>Bipolaris sorokiniana Genome sequencing.</title>
        <authorList>
            <person name="Wang H."/>
        </authorList>
    </citation>
    <scope>NUCLEOTIDE SEQUENCE</scope>
</reference>
<organism evidence="3 4">
    <name type="scientific">Cochliobolus sativus</name>
    <name type="common">Common root rot and spot blotch fungus</name>
    <name type="synonym">Bipolaris sorokiniana</name>
    <dbReference type="NCBI Taxonomy" id="45130"/>
    <lineage>
        <taxon>Eukaryota</taxon>
        <taxon>Fungi</taxon>
        <taxon>Dikarya</taxon>
        <taxon>Ascomycota</taxon>
        <taxon>Pezizomycotina</taxon>
        <taxon>Dothideomycetes</taxon>
        <taxon>Pleosporomycetidae</taxon>
        <taxon>Pleosporales</taxon>
        <taxon>Pleosporineae</taxon>
        <taxon>Pleosporaceae</taxon>
        <taxon>Bipolaris</taxon>
    </lineage>
</organism>
<comment type="caution">
    <text evidence="3">The sequence shown here is derived from an EMBL/GenBank/DDBJ whole genome shotgun (WGS) entry which is preliminary data.</text>
</comment>
<protein>
    <recommendedName>
        <fullName evidence="2">FAD/NAD(P)-binding domain-containing protein</fullName>
    </recommendedName>
</protein>
<proteinExistence type="predicted"/>
<feature type="domain" description="FAD/NAD(P)-binding" evidence="2">
    <location>
        <begin position="207"/>
        <end position="424"/>
    </location>
</feature>
<accession>A0A8H6DRA8</accession>
<dbReference type="GO" id="GO:0004497">
    <property type="term" value="F:monooxygenase activity"/>
    <property type="evidence" value="ECO:0007669"/>
    <property type="project" value="TreeGrafter"/>
</dbReference>
<dbReference type="InterPro" id="IPR036188">
    <property type="entry name" value="FAD/NAD-bd_sf"/>
</dbReference>
<name>A0A8H6DRA8_COCSA</name>
<dbReference type="EMBL" id="WNKQ01000020">
    <property type="protein sequence ID" value="KAF5845132.1"/>
    <property type="molecule type" value="Genomic_DNA"/>
</dbReference>
<dbReference type="SUPFAM" id="SSF51905">
    <property type="entry name" value="FAD/NAD(P)-binding domain"/>
    <property type="match status" value="1"/>
</dbReference>
<dbReference type="PANTHER" id="PTHR43539:SF68">
    <property type="entry name" value="FLAVIN-BINDING MONOOXYGENASE-LIKE PROTEIN (AFU_ORTHOLOGUE AFUA_4G09220)"/>
    <property type="match status" value="1"/>
</dbReference>
<keyword evidence="1" id="KW-0560">Oxidoreductase</keyword>
<dbReference type="GO" id="GO:0050660">
    <property type="term" value="F:flavin adenine dinucleotide binding"/>
    <property type="evidence" value="ECO:0007669"/>
    <property type="project" value="TreeGrafter"/>
</dbReference>
<evidence type="ECO:0000256" key="1">
    <source>
        <dbReference type="ARBA" id="ARBA00023002"/>
    </source>
</evidence>
<dbReference type="Proteomes" id="UP000624244">
    <property type="component" value="Unassembled WGS sequence"/>
</dbReference>
<evidence type="ECO:0000313" key="4">
    <source>
        <dbReference type="Proteomes" id="UP000624244"/>
    </source>
</evidence>
<dbReference type="InterPro" id="IPR050982">
    <property type="entry name" value="Auxin_biosynth/cation_transpt"/>
</dbReference>
<dbReference type="Pfam" id="PF07992">
    <property type="entry name" value="Pyr_redox_2"/>
    <property type="match status" value="1"/>
</dbReference>